<dbReference type="SUPFAM" id="SSF57716">
    <property type="entry name" value="Glucocorticoid receptor-like (DNA-binding domain)"/>
    <property type="match status" value="1"/>
</dbReference>
<dbReference type="InterPro" id="IPR001628">
    <property type="entry name" value="Znf_hrmn_rcpt"/>
</dbReference>
<evidence type="ECO:0000256" key="5">
    <source>
        <dbReference type="ARBA" id="ARBA00022833"/>
    </source>
</evidence>
<comment type="subcellular location">
    <subcellularLocation>
        <location evidence="1">Nucleus</location>
    </subcellularLocation>
</comment>
<evidence type="ECO:0000259" key="13">
    <source>
        <dbReference type="PROSITE" id="PS51843"/>
    </source>
</evidence>
<dbReference type="PRINTS" id="PR00398">
    <property type="entry name" value="STRDHORMONER"/>
</dbReference>
<feature type="compositionally biased region" description="Polar residues" evidence="11">
    <location>
        <begin position="523"/>
        <end position="533"/>
    </location>
</feature>
<dbReference type="InterPro" id="IPR000536">
    <property type="entry name" value="Nucl_hrmn_rcpt_lig-bd"/>
</dbReference>
<dbReference type="GO" id="GO:0043565">
    <property type="term" value="F:sequence-specific DNA binding"/>
    <property type="evidence" value="ECO:0007669"/>
    <property type="project" value="InterPro"/>
</dbReference>
<keyword evidence="4" id="KW-0863">Zinc-finger</keyword>
<feature type="region of interest" description="Disordered" evidence="11">
    <location>
        <begin position="498"/>
        <end position="533"/>
    </location>
</feature>
<feature type="region of interest" description="Disordered" evidence="11">
    <location>
        <begin position="186"/>
        <end position="226"/>
    </location>
</feature>
<evidence type="ECO:0000256" key="3">
    <source>
        <dbReference type="ARBA" id="ARBA00022723"/>
    </source>
</evidence>
<evidence type="ECO:0000256" key="6">
    <source>
        <dbReference type="ARBA" id="ARBA00023015"/>
    </source>
</evidence>
<dbReference type="Gene3D" id="3.30.50.10">
    <property type="entry name" value="Erythroid Transcription Factor GATA-1, subunit A"/>
    <property type="match status" value="1"/>
</dbReference>
<keyword evidence="3" id="KW-0479">Metal-binding</keyword>
<dbReference type="PROSITE" id="PS51843">
    <property type="entry name" value="NR_LBD"/>
    <property type="match status" value="1"/>
</dbReference>
<comment type="similarity">
    <text evidence="2">Belongs to the nuclear hormone receptor family.</text>
</comment>
<evidence type="ECO:0000256" key="9">
    <source>
        <dbReference type="ARBA" id="ARBA00023170"/>
    </source>
</evidence>
<keyword evidence="5" id="KW-0862">Zinc</keyword>
<keyword evidence="9" id="KW-0675">Receptor</keyword>
<reference evidence="14" key="1">
    <citation type="journal article" date="2013" name="Genetics">
        <title>The draft genome and transcriptome of Panagrellus redivivus are shaped by the harsh demands of a free-living lifestyle.</title>
        <authorList>
            <person name="Srinivasan J."/>
            <person name="Dillman A.R."/>
            <person name="Macchietto M.G."/>
            <person name="Heikkinen L."/>
            <person name="Lakso M."/>
            <person name="Fracchia K.M."/>
            <person name="Antoshechkin I."/>
            <person name="Mortazavi A."/>
            <person name="Wong G."/>
            <person name="Sternberg P.W."/>
        </authorList>
    </citation>
    <scope>NUCLEOTIDE SEQUENCE [LARGE SCALE GENOMIC DNA]</scope>
    <source>
        <strain evidence="14">MT8872</strain>
    </source>
</reference>
<dbReference type="InterPro" id="IPR013088">
    <property type="entry name" value="Znf_NHR/GATA"/>
</dbReference>
<dbReference type="Pfam" id="PF00105">
    <property type="entry name" value="zf-C4"/>
    <property type="match status" value="1"/>
</dbReference>
<protein>
    <submittedName>
        <fullName evidence="15">Nuclear receptor</fullName>
    </submittedName>
</protein>
<dbReference type="PANTHER" id="PTHR24083">
    <property type="entry name" value="NUCLEAR HORMONE RECEPTOR"/>
    <property type="match status" value="1"/>
</dbReference>
<feature type="domain" description="NR LBD" evidence="13">
    <location>
        <begin position="273"/>
        <end position="587"/>
    </location>
</feature>
<organism evidence="14 15">
    <name type="scientific">Panagrellus redivivus</name>
    <name type="common">Microworm</name>
    <dbReference type="NCBI Taxonomy" id="6233"/>
    <lineage>
        <taxon>Eukaryota</taxon>
        <taxon>Metazoa</taxon>
        <taxon>Ecdysozoa</taxon>
        <taxon>Nematoda</taxon>
        <taxon>Chromadorea</taxon>
        <taxon>Rhabditida</taxon>
        <taxon>Tylenchina</taxon>
        <taxon>Panagrolaimomorpha</taxon>
        <taxon>Panagrolaimoidea</taxon>
        <taxon>Panagrolaimidae</taxon>
        <taxon>Panagrellus</taxon>
    </lineage>
</organism>
<dbReference type="FunFam" id="3.30.50.10:FF:000015">
    <property type="entry name" value="Nuclear receptor subfamily 2, group C, member 1"/>
    <property type="match status" value="1"/>
</dbReference>
<dbReference type="GO" id="GO:0008270">
    <property type="term" value="F:zinc ion binding"/>
    <property type="evidence" value="ECO:0007669"/>
    <property type="project" value="UniProtKB-KW"/>
</dbReference>
<evidence type="ECO:0000313" key="15">
    <source>
        <dbReference type="WBParaSite" id="Pan_g10774.t1"/>
    </source>
</evidence>
<evidence type="ECO:0000256" key="4">
    <source>
        <dbReference type="ARBA" id="ARBA00022771"/>
    </source>
</evidence>
<dbReference type="Pfam" id="PF00104">
    <property type="entry name" value="Hormone_recep"/>
    <property type="match status" value="1"/>
</dbReference>
<keyword evidence="8" id="KW-0804">Transcription</keyword>
<keyword evidence="14" id="KW-1185">Reference proteome</keyword>
<evidence type="ECO:0000256" key="1">
    <source>
        <dbReference type="ARBA" id="ARBA00004123"/>
    </source>
</evidence>
<reference evidence="15" key="2">
    <citation type="submission" date="2020-10" db="UniProtKB">
        <authorList>
            <consortium name="WormBaseParasite"/>
        </authorList>
    </citation>
    <scope>IDENTIFICATION</scope>
</reference>
<dbReference type="SUPFAM" id="SSF48508">
    <property type="entry name" value="Nuclear receptor ligand-binding domain"/>
    <property type="match status" value="1"/>
</dbReference>
<evidence type="ECO:0000313" key="14">
    <source>
        <dbReference type="Proteomes" id="UP000492821"/>
    </source>
</evidence>
<name>A0A7E4ZQ55_PANRE</name>
<evidence type="ECO:0000259" key="12">
    <source>
        <dbReference type="PROSITE" id="PS51030"/>
    </source>
</evidence>
<dbReference type="GO" id="GO:0003700">
    <property type="term" value="F:DNA-binding transcription factor activity"/>
    <property type="evidence" value="ECO:0007669"/>
    <property type="project" value="InterPro"/>
</dbReference>
<keyword evidence="6" id="KW-0805">Transcription regulation</keyword>
<dbReference type="Proteomes" id="UP000492821">
    <property type="component" value="Unassembled WGS sequence"/>
</dbReference>
<evidence type="ECO:0000256" key="10">
    <source>
        <dbReference type="ARBA" id="ARBA00023242"/>
    </source>
</evidence>
<feature type="compositionally biased region" description="Low complexity" evidence="11">
    <location>
        <begin position="504"/>
        <end position="515"/>
    </location>
</feature>
<feature type="compositionally biased region" description="Low complexity" evidence="11">
    <location>
        <begin position="208"/>
        <end position="222"/>
    </location>
</feature>
<sequence>MENPHSNLLGPNESLMQFLQAVSANSVLFSPSHLKAADLHDSAAATATRLGLPQLPPGYASLAAAAAGQIGNQYMPQYGLGSQSGSPAVSFNGSESAHSAGLLGSKDNGYELCVVCGDKASGRHYGAQSCEGCKGFFKRSIRKQNQFRVSYACRGTKDCPVTKFHRNRCQHCRLKKCIAMGMKSESVQAERKPMMSSSRDGSRMKNESTSADTTTDSASPTSMIDFKFPSHDLGMSALSDRQTASPVSTVHHRPASTSLVLNCKRELGDADSGVDMSITTALTAASSTSPTTSTSGMDCMQNSDEELPLPVPTGPVLNGECIDFLLPVPQQTTDDLNNTIQFMCETASRLLFLSVHWIKNVPALSQSAQSLAITMKSKWCDVFVLGLMQCSADFHLNSLLLAMNSHLGACARFGRLKADKFEEVNDQIKNLIILAQKADELKITPTEFAYLKIIAFSSQDIAELATRPHYKAVNQATCHELYEYILGNNQALLDDNLSEHDTHSTSSSGASHSVSQDGRHTANSDSSQTGEPSIHVTQATVKRFSLLMQYLACLRWFKQPVLVELFFSGLIGNLSIETVMPFILNTDLMSIFDNPTNNDAQSSLAGMIFRT</sequence>
<dbReference type="AlphaFoldDB" id="A0A7E4ZQ55"/>
<keyword evidence="7" id="KW-0238">DNA-binding</keyword>
<dbReference type="PRINTS" id="PR00047">
    <property type="entry name" value="STROIDFINGER"/>
</dbReference>
<evidence type="ECO:0000256" key="2">
    <source>
        <dbReference type="ARBA" id="ARBA00005993"/>
    </source>
</evidence>
<dbReference type="SMART" id="SM00399">
    <property type="entry name" value="ZnF_C4"/>
    <property type="match status" value="1"/>
</dbReference>
<dbReference type="InterPro" id="IPR050274">
    <property type="entry name" value="Nuclear_hormone_rcpt_NR2"/>
</dbReference>
<evidence type="ECO:0000256" key="8">
    <source>
        <dbReference type="ARBA" id="ARBA00023163"/>
    </source>
</evidence>
<keyword evidence="10" id="KW-0539">Nucleus</keyword>
<dbReference type="GO" id="GO:0005634">
    <property type="term" value="C:nucleus"/>
    <property type="evidence" value="ECO:0007669"/>
    <property type="project" value="UniProtKB-SubCell"/>
</dbReference>
<evidence type="ECO:0000256" key="11">
    <source>
        <dbReference type="SAM" id="MobiDB-lite"/>
    </source>
</evidence>
<dbReference type="InterPro" id="IPR035500">
    <property type="entry name" value="NHR-like_dom_sf"/>
</dbReference>
<evidence type="ECO:0000256" key="7">
    <source>
        <dbReference type="ARBA" id="ARBA00023125"/>
    </source>
</evidence>
<proteinExistence type="inferred from homology"/>
<accession>A0A7E4ZQ55</accession>
<dbReference type="PROSITE" id="PS00031">
    <property type="entry name" value="NUCLEAR_REC_DBD_1"/>
    <property type="match status" value="1"/>
</dbReference>
<feature type="domain" description="Nuclear receptor" evidence="12">
    <location>
        <begin position="110"/>
        <end position="189"/>
    </location>
</feature>
<dbReference type="PROSITE" id="PS51030">
    <property type="entry name" value="NUCLEAR_REC_DBD_2"/>
    <property type="match status" value="1"/>
</dbReference>
<dbReference type="Gene3D" id="1.10.565.10">
    <property type="entry name" value="Retinoid X Receptor"/>
    <property type="match status" value="1"/>
</dbReference>
<dbReference type="WBParaSite" id="Pan_g10774.t1">
    <property type="protein sequence ID" value="Pan_g10774.t1"/>
    <property type="gene ID" value="Pan_g10774"/>
</dbReference>
<dbReference type="InterPro" id="IPR001723">
    <property type="entry name" value="Nuclear_hrmn_rcpt"/>
</dbReference>